<accession>A0AAN5L7X0</accession>
<dbReference type="Proteomes" id="UP000856143">
    <property type="component" value="Unassembled WGS sequence"/>
</dbReference>
<dbReference type="PANTHER" id="PTHR30461:SF23">
    <property type="entry name" value="DNA RECOMBINASE-RELATED"/>
    <property type="match status" value="1"/>
</dbReference>
<dbReference type="InterPro" id="IPR006119">
    <property type="entry name" value="Resolv_N"/>
</dbReference>
<dbReference type="SUPFAM" id="SSF53041">
    <property type="entry name" value="Resolvase-like"/>
    <property type="match status" value="1"/>
</dbReference>
<feature type="domain" description="Resolvase/invertase-type recombinase catalytic" evidence="1">
    <location>
        <begin position="1"/>
        <end position="147"/>
    </location>
</feature>
<organism evidence="2 3">
    <name type="scientific">Klebsiella oxytoca</name>
    <dbReference type="NCBI Taxonomy" id="571"/>
    <lineage>
        <taxon>Bacteria</taxon>
        <taxon>Pseudomonadati</taxon>
        <taxon>Pseudomonadota</taxon>
        <taxon>Gammaproteobacteria</taxon>
        <taxon>Enterobacterales</taxon>
        <taxon>Enterobacteriaceae</taxon>
        <taxon>Klebsiella/Raoultella group</taxon>
        <taxon>Klebsiella</taxon>
    </lineage>
</organism>
<dbReference type="AlphaFoldDB" id="A0AAN5L7X0"/>
<sequence length="193" mass="21640">MSTDHQQYSLHNQADFIAKFAEKHNMEILHTYDDAGKSGVSIAGRDSLKKLVYDVMEGIISIQAILLYDVSRFGRFQETDEAAYYTHLFRMHGVELIFCAEPLPTKEFPLEASVMLNLRRAAAASLSKNISDKVFLGQANLIRHGYHQGGIAGYGLRRILIDEKGNIKEILSFGKRKSIQTDRVILAPGPAKE</sequence>
<dbReference type="SMART" id="SM00857">
    <property type="entry name" value="Resolvase"/>
    <property type="match status" value="1"/>
</dbReference>
<evidence type="ECO:0000313" key="3">
    <source>
        <dbReference type="Proteomes" id="UP000856143"/>
    </source>
</evidence>
<proteinExistence type="predicted"/>
<name>A0AAN5L7X0_KLEOX</name>
<evidence type="ECO:0000259" key="1">
    <source>
        <dbReference type="SMART" id="SM00857"/>
    </source>
</evidence>
<feature type="non-terminal residue" evidence="2">
    <location>
        <position position="193"/>
    </location>
</feature>
<reference evidence="2" key="1">
    <citation type="journal article" date="2018" name="Genome Biol.">
        <title>SKESA: strategic k-mer extension for scrupulous assemblies.</title>
        <authorList>
            <person name="Souvorov A."/>
            <person name="Agarwala R."/>
            <person name="Lipman D.J."/>
        </authorList>
    </citation>
    <scope>NUCLEOTIDE SEQUENCE</scope>
    <source>
        <strain evidence="2">R404</strain>
    </source>
</reference>
<evidence type="ECO:0000313" key="2">
    <source>
        <dbReference type="EMBL" id="HAT1681718.1"/>
    </source>
</evidence>
<protein>
    <submittedName>
        <fullName evidence="2">Recombinase family protein</fullName>
    </submittedName>
</protein>
<dbReference type="EMBL" id="DACSEO010000024">
    <property type="protein sequence ID" value="HAT1681718.1"/>
    <property type="molecule type" value="Genomic_DNA"/>
</dbReference>
<dbReference type="Pfam" id="PF00239">
    <property type="entry name" value="Resolvase"/>
    <property type="match status" value="1"/>
</dbReference>
<dbReference type="PANTHER" id="PTHR30461">
    <property type="entry name" value="DNA-INVERTASE FROM LAMBDOID PROPHAGE"/>
    <property type="match status" value="1"/>
</dbReference>
<dbReference type="InterPro" id="IPR050639">
    <property type="entry name" value="SSR_resolvase"/>
</dbReference>
<dbReference type="InterPro" id="IPR036162">
    <property type="entry name" value="Resolvase-like_N_sf"/>
</dbReference>
<gene>
    <name evidence="2" type="ORF">I8Y21_002391</name>
</gene>
<comment type="caution">
    <text evidence="2">The sequence shown here is derived from an EMBL/GenBank/DDBJ whole genome shotgun (WGS) entry which is preliminary data.</text>
</comment>
<dbReference type="GO" id="GO:0000150">
    <property type="term" value="F:DNA strand exchange activity"/>
    <property type="evidence" value="ECO:0007669"/>
    <property type="project" value="InterPro"/>
</dbReference>
<dbReference type="Gene3D" id="3.40.50.1390">
    <property type="entry name" value="Resolvase, N-terminal catalytic domain"/>
    <property type="match status" value="1"/>
</dbReference>
<dbReference type="GO" id="GO:0003677">
    <property type="term" value="F:DNA binding"/>
    <property type="evidence" value="ECO:0007669"/>
    <property type="project" value="InterPro"/>
</dbReference>
<dbReference type="CDD" id="cd00338">
    <property type="entry name" value="Ser_Recombinase"/>
    <property type="match status" value="1"/>
</dbReference>
<reference evidence="2" key="2">
    <citation type="submission" date="2020-11" db="EMBL/GenBank/DDBJ databases">
        <authorList>
            <consortium name="NCBI Pathogen Detection Project"/>
        </authorList>
    </citation>
    <scope>NUCLEOTIDE SEQUENCE</scope>
    <source>
        <strain evidence="2">R404</strain>
    </source>
</reference>